<dbReference type="NCBIfam" id="NF001540">
    <property type="entry name" value="PRK00366.1"/>
    <property type="match status" value="1"/>
</dbReference>
<dbReference type="PANTHER" id="PTHR30454">
    <property type="entry name" value="4-HYDROXY-3-METHYLBUT-2-EN-1-YL DIPHOSPHATE SYNTHASE"/>
    <property type="match status" value="1"/>
</dbReference>
<dbReference type="EMBL" id="JPPY01000186">
    <property type="protein sequence ID" value="KND28709.1"/>
    <property type="molecule type" value="Genomic_DNA"/>
</dbReference>
<keyword evidence="4 7" id="KW-0408">Iron</keyword>
<accession>A0A0L0JTA6</accession>
<dbReference type="InterPro" id="IPR058579">
    <property type="entry name" value="IspG_C"/>
</dbReference>
<feature type="binding site" evidence="7">
    <location>
        <position position="316"/>
    </location>
    <ligand>
        <name>[4Fe-4S] cluster</name>
        <dbReference type="ChEBI" id="CHEBI:49883"/>
    </ligand>
</feature>
<evidence type="ECO:0000256" key="1">
    <source>
        <dbReference type="ARBA" id="ARBA00022485"/>
    </source>
</evidence>
<comment type="similarity">
    <text evidence="7">Belongs to the IspG family.</text>
</comment>
<feature type="domain" description="IspG TIM-barrel" evidence="8">
    <location>
        <begin position="23"/>
        <end position="262"/>
    </location>
</feature>
<evidence type="ECO:0000259" key="9">
    <source>
        <dbReference type="Pfam" id="PF26540"/>
    </source>
</evidence>
<dbReference type="OrthoDB" id="9803214at2"/>
<dbReference type="InterPro" id="IPR011005">
    <property type="entry name" value="Dihydropteroate_synth-like_sf"/>
</dbReference>
<comment type="catalytic activity">
    <reaction evidence="7">
        <text>(2E)-4-hydroxy-3-methylbut-2-enyl diphosphate + oxidized [flavodoxin] + H2O + 2 H(+) = 2-C-methyl-D-erythritol 2,4-cyclic diphosphate + reduced [flavodoxin]</text>
        <dbReference type="Rhea" id="RHEA:43604"/>
        <dbReference type="Rhea" id="RHEA-COMP:10622"/>
        <dbReference type="Rhea" id="RHEA-COMP:10623"/>
        <dbReference type="ChEBI" id="CHEBI:15377"/>
        <dbReference type="ChEBI" id="CHEBI:15378"/>
        <dbReference type="ChEBI" id="CHEBI:57618"/>
        <dbReference type="ChEBI" id="CHEBI:58210"/>
        <dbReference type="ChEBI" id="CHEBI:58483"/>
        <dbReference type="ChEBI" id="CHEBI:128753"/>
        <dbReference type="EC" id="1.17.7.3"/>
    </reaction>
</comment>
<name>A0A0L0JTA6_9ACTN</name>
<comment type="function">
    <text evidence="7">Converts 2C-methyl-D-erythritol 2,4-cyclodiphosphate (ME-2,4cPP) into 1-hydroxy-2-methyl-2-(E)-butenyl 4-diphosphate.</text>
</comment>
<dbReference type="UniPathway" id="UPA00056">
    <property type="reaction ID" value="UER00096"/>
</dbReference>
<dbReference type="InterPro" id="IPR045854">
    <property type="entry name" value="NO2/SO3_Rdtase_4Fe4S_sf"/>
</dbReference>
<dbReference type="NCBIfam" id="TIGR00612">
    <property type="entry name" value="ispG_gcpE"/>
    <property type="match status" value="1"/>
</dbReference>
<dbReference type="GO" id="GO:0019288">
    <property type="term" value="P:isopentenyl diphosphate biosynthetic process, methylerythritol 4-phosphate pathway"/>
    <property type="evidence" value="ECO:0007669"/>
    <property type="project" value="UniProtKB-UniRule"/>
</dbReference>
<dbReference type="GO" id="GO:0016114">
    <property type="term" value="P:terpenoid biosynthetic process"/>
    <property type="evidence" value="ECO:0007669"/>
    <property type="project" value="InterPro"/>
</dbReference>
<evidence type="ECO:0000259" key="8">
    <source>
        <dbReference type="Pfam" id="PF04551"/>
    </source>
</evidence>
<comment type="cofactor">
    <cofactor evidence="7">
        <name>[4Fe-4S] cluster</name>
        <dbReference type="ChEBI" id="CHEBI:49883"/>
    </cofactor>
    <text evidence="7">Binds 1 [4Fe-4S] cluster.</text>
</comment>
<dbReference type="AlphaFoldDB" id="A0A0L0JTA6"/>
<keyword evidence="1 7" id="KW-0004">4Fe-4S</keyword>
<dbReference type="RefSeq" id="WP_050373866.1">
    <property type="nucleotide sequence ID" value="NZ_KQ257831.1"/>
</dbReference>
<organism evidence="10 11">
    <name type="scientific">Streptomyces acidiscabies</name>
    <dbReference type="NCBI Taxonomy" id="42234"/>
    <lineage>
        <taxon>Bacteria</taxon>
        <taxon>Bacillati</taxon>
        <taxon>Actinomycetota</taxon>
        <taxon>Actinomycetes</taxon>
        <taxon>Kitasatosporales</taxon>
        <taxon>Streptomycetaceae</taxon>
        <taxon>Streptomyces</taxon>
    </lineage>
</organism>
<evidence type="ECO:0000256" key="7">
    <source>
        <dbReference type="HAMAP-Rule" id="MF_00159"/>
    </source>
</evidence>
<comment type="caution">
    <text evidence="10">The sequence shown here is derived from an EMBL/GenBank/DDBJ whole genome shotgun (WGS) entry which is preliminary data.</text>
</comment>
<keyword evidence="6 7" id="KW-0414">Isoprene biosynthesis</keyword>
<sequence>MTTVDLGMPSPRKLSVATRRTSRRITVGSVPVGGDARVSVQSMTTTPTTDVDATLQQIAELTAAGCEIVRVAVPSADDAAALPAIARKSGIPVIADIHFQPKYVFAAIDAGCAAVRVNPGNIRQFDDQVGAIARAAQDAGVPIRIGVNAGSLDQRLLRKHGGVTPEALVESALWECSLFEEHGYGDLKISVKHHDPVVMIEAYRQLAAQCDYPLHLGVTEAGPRFQGTIKSAVAFGALLAEGIGDTIRVSLSAPPVEEVKVGTQILESLGLRPRGLDIVSCPSCGRAQVDVHTLAERVTAALEGFPVPLRVAVMGCVVNGPGEAREADLGVAAGNGKGQIFVKGEVIRTVPESQIVETLLAEAVRIAEEMGVDVEA</sequence>
<evidence type="ECO:0000313" key="10">
    <source>
        <dbReference type="EMBL" id="KND28709.1"/>
    </source>
</evidence>
<dbReference type="Proteomes" id="UP000037151">
    <property type="component" value="Unassembled WGS sequence"/>
</dbReference>
<dbReference type="PATRIC" id="fig|42234.21.peg.6769"/>
<dbReference type="GO" id="GO:0005506">
    <property type="term" value="F:iron ion binding"/>
    <property type="evidence" value="ECO:0007669"/>
    <property type="project" value="InterPro"/>
</dbReference>
<dbReference type="GO" id="GO:0051539">
    <property type="term" value="F:4 iron, 4 sulfur cluster binding"/>
    <property type="evidence" value="ECO:0007669"/>
    <property type="project" value="UniProtKB-UniRule"/>
</dbReference>
<keyword evidence="3 7" id="KW-0560">Oxidoreductase</keyword>
<dbReference type="Pfam" id="PF26540">
    <property type="entry name" value="GcpE_C"/>
    <property type="match status" value="1"/>
</dbReference>
<evidence type="ECO:0000256" key="2">
    <source>
        <dbReference type="ARBA" id="ARBA00022723"/>
    </source>
</evidence>
<dbReference type="SUPFAM" id="SSF51717">
    <property type="entry name" value="Dihydropteroate synthetase-like"/>
    <property type="match status" value="1"/>
</dbReference>
<keyword evidence="2 7" id="KW-0479">Metal-binding</keyword>
<feature type="binding site" evidence="7">
    <location>
        <position position="323"/>
    </location>
    <ligand>
        <name>[4Fe-4S] cluster</name>
        <dbReference type="ChEBI" id="CHEBI:49883"/>
    </ligand>
</feature>
<dbReference type="GO" id="GO:0141197">
    <property type="term" value="F:4-hydroxy-3-methylbut-2-enyl-diphosphate synthase activity (flavodoxin)"/>
    <property type="evidence" value="ECO:0007669"/>
    <property type="project" value="UniProtKB-EC"/>
</dbReference>
<dbReference type="Pfam" id="PF04551">
    <property type="entry name" value="GcpE"/>
    <property type="match status" value="1"/>
</dbReference>
<dbReference type="Gene3D" id="3.20.20.20">
    <property type="entry name" value="Dihydropteroate synthase-like"/>
    <property type="match status" value="1"/>
</dbReference>
<evidence type="ECO:0000256" key="6">
    <source>
        <dbReference type="ARBA" id="ARBA00023229"/>
    </source>
</evidence>
<dbReference type="InterPro" id="IPR016425">
    <property type="entry name" value="IspG_bac"/>
</dbReference>
<dbReference type="PANTHER" id="PTHR30454:SF0">
    <property type="entry name" value="4-HYDROXY-3-METHYLBUT-2-EN-1-YL DIPHOSPHATE SYNTHASE (FERREDOXIN), CHLOROPLASTIC"/>
    <property type="match status" value="1"/>
</dbReference>
<reference evidence="11" key="1">
    <citation type="submission" date="2014-07" db="EMBL/GenBank/DDBJ databases">
        <title>Genome sequencing of plant-pathogenic Streptomyces species.</title>
        <authorList>
            <person name="Harrison J."/>
            <person name="Sapp M."/>
            <person name="Thwaites R."/>
            <person name="Studholme D.J."/>
        </authorList>
    </citation>
    <scope>NUCLEOTIDE SEQUENCE [LARGE SCALE GENOMIC DNA]</scope>
    <source>
        <strain evidence="11">NCPPB 4445</strain>
    </source>
</reference>
<dbReference type="EC" id="1.17.7.3" evidence="7"/>
<dbReference type="InterPro" id="IPR004588">
    <property type="entry name" value="IspG_bac-typ"/>
</dbReference>
<evidence type="ECO:0000313" key="11">
    <source>
        <dbReference type="Proteomes" id="UP000037151"/>
    </source>
</evidence>
<dbReference type="Gene3D" id="3.30.413.10">
    <property type="entry name" value="Sulfite Reductase Hemoprotein, domain 1"/>
    <property type="match status" value="1"/>
</dbReference>
<proteinExistence type="inferred from homology"/>
<evidence type="ECO:0000256" key="3">
    <source>
        <dbReference type="ARBA" id="ARBA00023002"/>
    </source>
</evidence>
<feature type="binding site" evidence="7">
    <location>
        <position position="281"/>
    </location>
    <ligand>
        <name>[4Fe-4S] cluster</name>
        <dbReference type="ChEBI" id="CHEBI:49883"/>
    </ligand>
</feature>
<dbReference type="PIRSF" id="PIRSF004640">
    <property type="entry name" value="IspG"/>
    <property type="match status" value="1"/>
</dbReference>
<dbReference type="HAMAP" id="MF_00159">
    <property type="entry name" value="IspG"/>
    <property type="match status" value="1"/>
</dbReference>
<evidence type="ECO:0000256" key="4">
    <source>
        <dbReference type="ARBA" id="ARBA00023004"/>
    </source>
</evidence>
<keyword evidence="5 7" id="KW-0411">Iron-sulfur</keyword>
<dbReference type="GO" id="GO:0046429">
    <property type="term" value="F:4-hydroxy-3-methylbut-2-en-1-yl diphosphate synthase activity (ferredoxin)"/>
    <property type="evidence" value="ECO:0007669"/>
    <property type="project" value="UniProtKB-UniRule"/>
</dbReference>
<feature type="binding site" evidence="7">
    <location>
        <position position="284"/>
    </location>
    <ligand>
        <name>[4Fe-4S] cluster</name>
        <dbReference type="ChEBI" id="CHEBI:49883"/>
    </ligand>
</feature>
<dbReference type="SUPFAM" id="SSF56014">
    <property type="entry name" value="Nitrite and sulphite reductase 4Fe-4S domain-like"/>
    <property type="match status" value="1"/>
</dbReference>
<evidence type="ECO:0000256" key="5">
    <source>
        <dbReference type="ARBA" id="ARBA00023014"/>
    </source>
</evidence>
<protein>
    <recommendedName>
        <fullName evidence="7">4-hydroxy-3-methylbut-2-en-1-yl diphosphate synthase (flavodoxin)</fullName>
        <ecNumber evidence="7">1.17.7.3</ecNumber>
    </recommendedName>
    <alternativeName>
        <fullName evidence="7">1-hydroxy-2-methyl-2-(E)-butenyl 4-diphosphate synthase</fullName>
    </alternativeName>
</protein>
<comment type="pathway">
    <text evidence="7">Isoprenoid biosynthesis; isopentenyl diphosphate biosynthesis via DXP pathway; isopentenyl diphosphate from 1-deoxy-D-xylulose 5-phosphate: step 5/6.</text>
</comment>
<dbReference type="InterPro" id="IPR058578">
    <property type="entry name" value="IspG_TIM"/>
</dbReference>
<dbReference type="FunFam" id="3.20.20.20:FF:000001">
    <property type="entry name" value="4-hydroxy-3-methylbut-2-en-1-yl diphosphate synthase (flavodoxin)"/>
    <property type="match status" value="1"/>
</dbReference>
<feature type="domain" description="IspG C-terminal" evidence="9">
    <location>
        <begin position="278"/>
        <end position="362"/>
    </location>
</feature>
<gene>
    <name evidence="7" type="primary">ispG</name>
    <name evidence="10" type="ORF">IQ63_32885</name>
</gene>